<evidence type="ECO:0000313" key="3">
    <source>
        <dbReference type="EMBL" id="WFD24116.1"/>
    </source>
</evidence>
<dbReference type="GO" id="GO:0008270">
    <property type="term" value="F:zinc ion binding"/>
    <property type="evidence" value="ECO:0007669"/>
    <property type="project" value="InterPro"/>
</dbReference>
<proteinExistence type="predicted"/>
<dbReference type="Proteomes" id="UP001214415">
    <property type="component" value="Chromosome 5"/>
</dbReference>
<dbReference type="GO" id="GO:0005634">
    <property type="term" value="C:nucleus"/>
    <property type="evidence" value="ECO:0007669"/>
    <property type="project" value="InterPro"/>
</dbReference>
<feature type="compositionally biased region" description="Pro residues" evidence="1">
    <location>
        <begin position="225"/>
        <end position="240"/>
    </location>
</feature>
<dbReference type="InterPro" id="IPR012471">
    <property type="entry name" value="DUF1690"/>
</dbReference>
<feature type="domain" description="TRIP4/RQT4 C2HC5-type zinc finger" evidence="2">
    <location>
        <begin position="133"/>
        <end position="190"/>
    </location>
</feature>
<evidence type="ECO:0000259" key="2">
    <source>
        <dbReference type="Pfam" id="PF06221"/>
    </source>
</evidence>
<protein>
    <recommendedName>
        <fullName evidence="2">TRIP4/RQT4 C2HC5-type zinc finger domain-containing protein</fullName>
    </recommendedName>
</protein>
<keyword evidence="4" id="KW-1185">Reference proteome</keyword>
<organism evidence="3 4">
    <name type="scientific">Malassezia equina</name>
    <dbReference type="NCBI Taxonomy" id="1381935"/>
    <lineage>
        <taxon>Eukaryota</taxon>
        <taxon>Fungi</taxon>
        <taxon>Dikarya</taxon>
        <taxon>Basidiomycota</taxon>
        <taxon>Ustilaginomycotina</taxon>
        <taxon>Malasseziomycetes</taxon>
        <taxon>Malasseziales</taxon>
        <taxon>Malasseziaceae</taxon>
        <taxon>Malassezia</taxon>
    </lineage>
</organism>
<gene>
    <name evidence="3" type="ORF">MEQU1_002813</name>
</gene>
<dbReference type="Pfam" id="PF07956">
    <property type="entry name" value="DUF1690"/>
    <property type="match status" value="1"/>
</dbReference>
<feature type="region of interest" description="Disordered" evidence="1">
    <location>
        <begin position="507"/>
        <end position="532"/>
    </location>
</feature>
<reference evidence="3" key="1">
    <citation type="submission" date="2023-03" db="EMBL/GenBank/DDBJ databases">
        <title>Mating type loci evolution in Malassezia.</title>
        <authorList>
            <person name="Coelho M.A."/>
        </authorList>
    </citation>
    <scope>NUCLEOTIDE SEQUENCE</scope>
    <source>
        <strain evidence="3">CBS 12830</strain>
    </source>
</reference>
<feature type="region of interest" description="Disordered" evidence="1">
    <location>
        <begin position="212"/>
        <end position="250"/>
    </location>
</feature>
<dbReference type="GO" id="GO:0180022">
    <property type="term" value="C:RQC-trigger complex"/>
    <property type="evidence" value="ECO:0007669"/>
    <property type="project" value="InterPro"/>
</dbReference>
<feature type="region of interest" description="Disordered" evidence="1">
    <location>
        <begin position="264"/>
        <end position="292"/>
    </location>
</feature>
<dbReference type="InterPro" id="IPR009349">
    <property type="entry name" value="TRIP4/RQT4_C2HC5_Znf"/>
</dbReference>
<dbReference type="EMBL" id="CP119904">
    <property type="protein sequence ID" value="WFD24116.1"/>
    <property type="molecule type" value="Genomic_DNA"/>
</dbReference>
<name>A0AAF0EGF0_9BASI</name>
<feature type="compositionally biased region" description="Low complexity" evidence="1">
    <location>
        <begin position="241"/>
        <end position="250"/>
    </location>
</feature>
<sequence length="561" mass="62108">MATPAQALGALLGLDEATVHEQVVPYLRTHKTPKALRFYMQGLIGTSPEAKALADQWVAERFPAHDTPRPRESKGVRLTPATVTAALAESEERAQVRTLEPTADMKALDAAFAMLSTEPSSTAAASYKPVRRRLCLCQGQRHGVARWAPICVACGLILCAALRPVPVSPWSTCPSCQQSPIVPAQTRTQMLSDMVDLRERLEREQYEEAAQRHAEWMAQRASGQLPPPSFPSLPGVPAPAPASTASQPSRARVLHLDMKTHKVTMARAKPSKAGQSTSSSSQAPSSAHGHSEWVTTAEDGSLLVHDWDDDLFRKAWGSDVAPPMQGTQWSDVPCDVSLRGAYVPQEQRAPQRHAVVSEHLTEVPDLADLVRRKPPGSHASQSRQNRRLPRLSLLMGFFSSSKEAPSASQETIDKVEVGRTLLNKLEQATPDPTVPAPALSRQEELDAAIQKKLRDELAKLRKQEKEVQTQIELALEKENLEKQAKSWFSKDKGQSSALLQQELERVKAQNEKYQRRSVTDYPELQKAREENKNRTLDCWKEVESFKKALAEAEKTVKAAWK</sequence>
<evidence type="ECO:0000256" key="1">
    <source>
        <dbReference type="SAM" id="MobiDB-lite"/>
    </source>
</evidence>
<evidence type="ECO:0000313" key="4">
    <source>
        <dbReference type="Proteomes" id="UP001214415"/>
    </source>
</evidence>
<accession>A0AAF0EGF0</accession>
<dbReference type="AlphaFoldDB" id="A0AAF0EGF0"/>
<dbReference type="GO" id="GO:0072344">
    <property type="term" value="P:rescue of stalled ribosome"/>
    <property type="evidence" value="ECO:0007669"/>
    <property type="project" value="InterPro"/>
</dbReference>
<dbReference type="Pfam" id="PF06221">
    <property type="entry name" value="zf-C2HC5"/>
    <property type="match status" value="1"/>
</dbReference>
<feature type="compositionally biased region" description="Low complexity" evidence="1">
    <location>
        <begin position="271"/>
        <end position="288"/>
    </location>
</feature>